<name>A0AA39W8Z1_ACESA</name>
<evidence type="ECO:0000313" key="2">
    <source>
        <dbReference type="EMBL" id="KAK0608083.1"/>
    </source>
</evidence>
<feature type="region of interest" description="Disordered" evidence="1">
    <location>
        <begin position="31"/>
        <end position="79"/>
    </location>
</feature>
<dbReference type="Proteomes" id="UP001168877">
    <property type="component" value="Unassembled WGS sequence"/>
</dbReference>
<keyword evidence="3" id="KW-1185">Reference proteome</keyword>
<reference evidence="2" key="1">
    <citation type="journal article" date="2022" name="Plant J.">
        <title>Strategies of tolerance reflected in two North American maple genomes.</title>
        <authorList>
            <person name="McEvoy S.L."/>
            <person name="Sezen U.U."/>
            <person name="Trouern-Trend A."/>
            <person name="McMahon S.M."/>
            <person name="Schaberg P.G."/>
            <person name="Yang J."/>
            <person name="Wegrzyn J.L."/>
            <person name="Swenson N.G."/>
        </authorList>
    </citation>
    <scope>NUCLEOTIDE SEQUENCE</scope>
    <source>
        <strain evidence="2">NS2018</strain>
    </source>
</reference>
<reference evidence="2" key="2">
    <citation type="submission" date="2023-06" db="EMBL/GenBank/DDBJ databases">
        <authorList>
            <person name="Swenson N.G."/>
            <person name="Wegrzyn J.L."/>
            <person name="Mcevoy S.L."/>
        </authorList>
    </citation>
    <scope>NUCLEOTIDE SEQUENCE</scope>
    <source>
        <strain evidence="2">NS2018</strain>
        <tissue evidence="2">Leaf</tissue>
    </source>
</reference>
<evidence type="ECO:0000313" key="3">
    <source>
        <dbReference type="Proteomes" id="UP001168877"/>
    </source>
</evidence>
<organism evidence="2 3">
    <name type="scientific">Acer saccharum</name>
    <name type="common">Sugar maple</name>
    <dbReference type="NCBI Taxonomy" id="4024"/>
    <lineage>
        <taxon>Eukaryota</taxon>
        <taxon>Viridiplantae</taxon>
        <taxon>Streptophyta</taxon>
        <taxon>Embryophyta</taxon>
        <taxon>Tracheophyta</taxon>
        <taxon>Spermatophyta</taxon>
        <taxon>Magnoliopsida</taxon>
        <taxon>eudicotyledons</taxon>
        <taxon>Gunneridae</taxon>
        <taxon>Pentapetalae</taxon>
        <taxon>rosids</taxon>
        <taxon>malvids</taxon>
        <taxon>Sapindales</taxon>
        <taxon>Sapindaceae</taxon>
        <taxon>Hippocastanoideae</taxon>
        <taxon>Acereae</taxon>
        <taxon>Acer</taxon>
    </lineage>
</organism>
<gene>
    <name evidence="2" type="ORF">LWI29_025304</name>
</gene>
<dbReference type="EMBL" id="JAUESC010000001">
    <property type="protein sequence ID" value="KAK0608083.1"/>
    <property type="molecule type" value="Genomic_DNA"/>
</dbReference>
<dbReference type="AlphaFoldDB" id="A0AA39W8Z1"/>
<protein>
    <submittedName>
        <fullName evidence="2">Uncharacterized protein</fullName>
    </submittedName>
</protein>
<proteinExistence type="predicted"/>
<sequence>MALCDAPIVTKLRMASGVLHFETMEGMDQNFNQEVKDQPPCAKRDHRSQPGAVPDAAFGAPESDAGSQQNNIADGPVEKGNRYIDMENLVMGKKVQVPVPVSAPQFNIHHILHRLKVGRP</sequence>
<comment type="caution">
    <text evidence="2">The sequence shown here is derived from an EMBL/GenBank/DDBJ whole genome shotgun (WGS) entry which is preliminary data.</text>
</comment>
<accession>A0AA39W8Z1</accession>
<evidence type="ECO:0000256" key="1">
    <source>
        <dbReference type="SAM" id="MobiDB-lite"/>
    </source>
</evidence>